<dbReference type="FunFam" id="1.25.40.10:FF:000344">
    <property type="entry name" value="Pentatricopeptide repeat-containing protein"/>
    <property type="match status" value="1"/>
</dbReference>
<dbReference type="PROSITE" id="PS51375">
    <property type="entry name" value="PPR"/>
    <property type="match status" value="7"/>
</dbReference>
<feature type="repeat" description="PPR" evidence="2">
    <location>
        <begin position="365"/>
        <end position="399"/>
    </location>
</feature>
<evidence type="ECO:0008006" key="5">
    <source>
        <dbReference type="Google" id="ProtNLM"/>
    </source>
</evidence>
<dbReference type="InterPro" id="IPR011990">
    <property type="entry name" value="TPR-like_helical_dom_sf"/>
</dbReference>
<evidence type="ECO:0000313" key="4">
    <source>
        <dbReference type="Proteomes" id="UP000077202"/>
    </source>
</evidence>
<dbReference type="Pfam" id="PF01535">
    <property type="entry name" value="PPR"/>
    <property type="match status" value="1"/>
</dbReference>
<dbReference type="NCBIfam" id="TIGR00756">
    <property type="entry name" value="PPR"/>
    <property type="match status" value="5"/>
</dbReference>
<dbReference type="Gene3D" id="1.25.40.10">
    <property type="entry name" value="Tetratricopeptide repeat domain"/>
    <property type="match status" value="3"/>
</dbReference>
<feature type="repeat" description="PPR" evidence="2">
    <location>
        <begin position="161"/>
        <end position="195"/>
    </location>
</feature>
<keyword evidence="4" id="KW-1185">Reference proteome</keyword>
<dbReference type="PANTHER" id="PTHR24015">
    <property type="entry name" value="OS07G0578800 PROTEIN-RELATED"/>
    <property type="match status" value="1"/>
</dbReference>
<feature type="repeat" description="PPR" evidence="2">
    <location>
        <begin position="262"/>
        <end position="296"/>
    </location>
</feature>
<dbReference type="FunFam" id="1.25.40.10:FF:000031">
    <property type="entry name" value="Pentatricopeptide repeat-containing protein mitochondrial"/>
    <property type="match status" value="1"/>
</dbReference>
<dbReference type="SUPFAM" id="SSF48452">
    <property type="entry name" value="TPR-like"/>
    <property type="match status" value="2"/>
</dbReference>
<name>A0A176WCI5_MARPO</name>
<feature type="repeat" description="PPR" evidence="2">
    <location>
        <begin position="196"/>
        <end position="230"/>
    </location>
</feature>
<evidence type="ECO:0000256" key="1">
    <source>
        <dbReference type="ARBA" id="ARBA00022737"/>
    </source>
</evidence>
<evidence type="ECO:0000256" key="2">
    <source>
        <dbReference type="PROSITE-ProRule" id="PRU00708"/>
    </source>
</evidence>
<dbReference type="InterPro" id="IPR002885">
    <property type="entry name" value="PPR_rpt"/>
</dbReference>
<comment type="caution">
    <text evidence="3">The sequence shown here is derived from an EMBL/GenBank/DDBJ whole genome shotgun (WGS) entry which is preliminary data.</text>
</comment>
<dbReference type="InterPro" id="IPR046960">
    <property type="entry name" value="PPR_At4g14850-like_plant"/>
</dbReference>
<feature type="repeat" description="PPR" evidence="2">
    <location>
        <begin position="334"/>
        <end position="364"/>
    </location>
</feature>
<accession>A0A176WCI5</accession>
<organism evidence="3 4">
    <name type="scientific">Marchantia polymorpha subsp. ruderalis</name>
    <dbReference type="NCBI Taxonomy" id="1480154"/>
    <lineage>
        <taxon>Eukaryota</taxon>
        <taxon>Viridiplantae</taxon>
        <taxon>Streptophyta</taxon>
        <taxon>Embryophyta</taxon>
        <taxon>Marchantiophyta</taxon>
        <taxon>Marchantiopsida</taxon>
        <taxon>Marchantiidae</taxon>
        <taxon>Marchantiales</taxon>
        <taxon>Marchantiaceae</taxon>
        <taxon>Marchantia</taxon>
    </lineage>
</organism>
<proteinExistence type="predicted"/>
<dbReference type="Proteomes" id="UP000077202">
    <property type="component" value="Unassembled WGS sequence"/>
</dbReference>
<feature type="repeat" description="PPR" evidence="2">
    <location>
        <begin position="400"/>
        <end position="434"/>
    </location>
</feature>
<dbReference type="EMBL" id="LVLJ01001217">
    <property type="protein sequence ID" value="OAE30928.1"/>
    <property type="molecule type" value="Genomic_DNA"/>
</dbReference>
<gene>
    <name evidence="3" type="ORF">AXG93_885s1080</name>
</gene>
<protein>
    <recommendedName>
        <fullName evidence="5">Pentacotripeptide-repeat region of PRORP domain-containing protein</fullName>
    </recommendedName>
</protein>
<keyword evidence="1" id="KW-0677">Repeat</keyword>
<dbReference type="Pfam" id="PF13041">
    <property type="entry name" value="PPR_2"/>
    <property type="match status" value="3"/>
</dbReference>
<dbReference type="AlphaFoldDB" id="A0A176WCI5"/>
<dbReference type="GO" id="GO:0003723">
    <property type="term" value="F:RNA binding"/>
    <property type="evidence" value="ECO:0007669"/>
    <property type="project" value="InterPro"/>
</dbReference>
<reference evidence="3" key="1">
    <citation type="submission" date="2016-03" db="EMBL/GenBank/DDBJ databases">
        <title>Mechanisms controlling the formation of the plant cell surface in tip-growing cells are functionally conserved among land plants.</title>
        <authorList>
            <person name="Honkanen S."/>
            <person name="Jones V.A."/>
            <person name="Morieri G."/>
            <person name="Champion C."/>
            <person name="Hetherington A.J."/>
            <person name="Kelly S."/>
            <person name="Saint-Marcoux D."/>
            <person name="Proust H."/>
            <person name="Prescott H."/>
            <person name="Dolan L."/>
        </authorList>
    </citation>
    <scope>NUCLEOTIDE SEQUENCE [LARGE SCALE GENOMIC DNA]</scope>
    <source>
        <tissue evidence="3">Whole gametophyte</tissue>
    </source>
</reference>
<sequence>MNVFRKSLGDSWGHHLRLHIKALSTSAKDGGADNAVEQLWQQFFLDPSEWWDNRLGKRDKGYPDFKHKYRNEALWLDTGHDFQWVETKLTALSQHQSQPRSGLTLLLDYHYGVDLGDPGKHIDWKDIWSSYARERRRESTGHKDDRKITAQVKMIRLPTPCLFSWSTAIAGYSRAGHGEKAFELLKEMQRQGVKPDKFTFVSILGACGAVGDLERGRAVHNEIIKSGVKINLFVWNALVDMYIKCGSIESAREVFDRMCQRDVVSWTALIAAYVKSGDSETALGLFDEMIQQRVEPDRITYVSVLNACAYLGVGAVEAGRKIHEQMMQSSYSLNIYVWNALINMYSKCGSLEDARLVFDEMHPKDVVSWNTMISGYAKMRRGEEALQLYKQMQQEHMIPDKFTFVTILNVCARLGALEEGKKVHAQMIERGGGLDSYAWKSLIHMYNTCGSKEYARKVVDTLRTRV</sequence>
<dbReference type="GO" id="GO:0009451">
    <property type="term" value="P:RNA modification"/>
    <property type="evidence" value="ECO:0007669"/>
    <property type="project" value="InterPro"/>
</dbReference>
<evidence type="ECO:0000313" key="3">
    <source>
        <dbReference type="EMBL" id="OAE30928.1"/>
    </source>
</evidence>
<feature type="repeat" description="PPR" evidence="2">
    <location>
        <begin position="231"/>
        <end position="261"/>
    </location>
</feature>